<keyword evidence="2" id="KW-1185">Reference proteome</keyword>
<name>A0A9N9JQ94_9GLOM</name>
<accession>A0A9N9JQ94</accession>
<dbReference type="AlphaFoldDB" id="A0A9N9JQ94"/>
<feature type="non-terminal residue" evidence="1">
    <location>
        <position position="213"/>
    </location>
</feature>
<protein>
    <submittedName>
        <fullName evidence="1">23741_t:CDS:1</fullName>
    </submittedName>
</protein>
<evidence type="ECO:0000313" key="2">
    <source>
        <dbReference type="Proteomes" id="UP000789405"/>
    </source>
</evidence>
<dbReference type="PANTHER" id="PTHR35871:SF1">
    <property type="entry name" value="CXC1-LIKE CYSTEINE CLUSTER ASSOCIATED WITH KDZ TRANSPOSASES DOMAIN-CONTAINING PROTEIN"/>
    <property type="match status" value="1"/>
</dbReference>
<dbReference type="Proteomes" id="UP000789405">
    <property type="component" value="Unassembled WGS sequence"/>
</dbReference>
<evidence type="ECO:0000313" key="1">
    <source>
        <dbReference type="EMBL" id="CAG8791110.1"/>
    </source>
</evidence>
<dbReference type="EMBL" id="CAJVPY010027390">
    <property type="protein sequence ID" value="CAG8791110.1"/>
    <property type="molecule type" value="Genomic_DNA"/>
</dbReference>
<proteinExistence type="predicted"/>
<dbReference type="PANTHER" id="PTHR35871">
    <property type="entry name" value="EXPRESSED PROTEIN"/>
    <property type="match status" value="1"/>
</dbReference>
<comment type="caution">
    <text evidence="1">The sequence shown here is derived from an EMBL/GenBank/DDBJ whole genome shotgun (WGS) entry which is preliminary data.</text>
</comment>
<feature type="non-terminal residue" evidence="1">
    <location>
        <position position="1"/>
    </location>
</feature>
<reference evidence="1" key="1">
    <citation type="submission" date="2021-06" db="EMBL/GenBank/DDBJ databases">
        <authorList>
            <person name="Kallberg Y."/>
            <person name="Tangrot J."/>
            <person name="Rosling A."/>
        </authorList>
    </citation>
    <scope>NUCLEOTIDE SEQUENCE</scope>
    <source>
        <strain evidence="1">MA453B</strain>
    </source>
</reference>
<sequence length="213" mass="24499">ALIANYMNVGSGGKQPIIRDTIFNGQIRIINFSGNYLNSSSLCGKSKGMRQILYECNLLTLNLKGLCQNKNSEENNCCMKNILEKQPDFVAQKCLIQEPIEVKGHKIIFYPKFHYELNYIGSKDTYCNYLQELQLVATNCDYTWKDAYKNGLNAKQAIKKNIKDIMHVFVVFVYYLINNKVEFGFKDCNGDLTSMKYALCVIIKYKTTEIFPN</sequence>
<gene>
    <name evidence="1" type="ORF">DERYTH_LOCUS21450</name>
</gene>
<organism evidence="1 2">
    <name type="scientific">Dentiscutata erythropus</name>
    <dbReference type="NCBI Taxonomy" id="1348616"/>
    <lineage>
        <taxon>Eukaryota</taxon>
        <taxon>Fungi</taxon>
        <taxon>Fungi incertae sedis</taxon>
        <taxon>Mucoromycota</taxon>
        <taxon>Glomeromycotina</taxon>
        <taxon>Glomeromycetes</taxon>
        <taxon>Diversisporales</taxon>
        <taxon>Gigasporaceae</taxon>
        <taxon>Dentiscutata</taxon>
    </lineage>
</organism>
<dbReference type="OrthoDB" id="10044727at2759"/>